<keyword evidence="1" id="KW-1133">Transmembrane helix</keyword>
<feature type="transmembrane region" description="Helical" evidence="1">
    <location>
        <begin position="52"/>
        <end position="72"/>
    </location>
</feature>
<feature type="transmembrane region" description="Helical" evidence="1">
    <location>
        <begin position="167"/>
        <end position="185"/>
    </location>
</feature>
<dbReference type="AlphaFoldDB" id="A0A367ZSV8"/>
<organism evidence="2 3">
    <name type="scientific">Candidatus Ozemobacter sibiricus</name>
    <dbReference type="NCBI Taxonomy" id="2268124"/>
    <lineage>
        <taxon>Bacteria</taxon>
        <taxon>Candidatus Ozemobacteria</taxon>
        <taxon>Candidatus Ozemobacterales</taxon>
        <taxon>Candidatus Ozemobacteraceae</taxon>
        <taxon>Candidatus Ozemobacter</taxon>
    </lineage>
</organism>
<feature type="transmembrane region" description="Helical" evidence="1">
    <location>
        <begin position="102"/>
        <end position="122"/>
    </location>
</feature>
<proteinExistence type="predicted"/>
<name>A0A367ZSV8_9BACT</name>
<protein>
    <submittedName>
        <fullName evidence="2">Uncharacterized protein</fullName>
    </submittedName>
</protein>
<feature type="transmembrane region" description="Helical" evidence="1">
    <location>
        <begin position="16"/>
        <end position="40"/>
    </location>
</feature>
<sequence>MNALVPVAQPGDKLKAIFMLGMAANVFTLSGSVLGLIVLGKTEWVEGFWTQAWYALCLAPLFMGDAINAYVLGRIRLEGERGWDDVQITPEGRLALVGWFRLWRTLSYLTAATLAGALLTTLAPDPAIGRGLFLLFPVLFLVHAVRCLHTLQAYVAPVLPAFGGRALAWRAASLAVLFGGWLTWLSQRTGPVTGLELLGHGIIYFLLCAWLQPLPSRYSILRPAQCAPDLGVTLLPEGLDNPAERLAIQQAGAWWKGEGGYVSLGCLRLPLLELPLFQATGEALLSPDRSSLLLLLISEVKPRVHRALYSPVGDRVYVTTDFGAPEARFPDEIVYETRPGDEPPAAFLARHLQRSAQRGQVEDPPWAWLEAMTMLVLQFLARRRPDRAPTDDTSTDGSAGGSS</sequence>
<dbReference type="Proteomes" id="UP000252355">
    <property type="component" value="Unassembled WGS sequence"/>
</dbReference>
<evidence type="ECO:0000256" key="1">
    <source>
        <dbReference type="SAM" id="Phobius"/>
    </source>
</evidence>
<comment type="caution">
    <text evidence="2">The sequence shown here is derived from an EMBL/GenBank/DDBJ whole genome shotgun (WGS) entry which is preliminary data.</text>
</comment>
<evidence type="ECO:0000313" key="3">
    <source>
        <dbReference type="Proteomes" id="UP000252355"/>
    </source>
</evidence>
<feature type="transmembrane region" description="Helical" evidence="1">
    <location>
        <begin position="197"/>
        <end position="214"/>
    </location>
</feature>
<keyword evidence="1" id="KW-0472">Membrane</keyword>
<gene>
    <name evidence="2" type="ORF">OZSIB_2093</name>
</gene>
<accession>A0A367ZSV8</accession>
<keyword evidence="1" id="KW-0812">Transmembrane</keyword>
<evidence type="ECO:0000313" key="2">
    <source>
        <dbReference type="EMBL" id="RCK81224.1"/>
    </source>
</evidence>
<reference evidence="2 3" key="1">
    <citation type="submission" date="2018-05" db="EMBL/GenBank/DDBJ databases">
        <title>A metagenomic window into the 2 km-deep terrestrial subsurface aquifer revealed taxonomically and functionally diverse microbial community comprising novel uncultured bacterial lineages.</title>
        <authorList>
            <person name="Kadnikov V.V."/>
            <person name="Mardanov A.V."/>
            <person name="Beletsky A.V."/>
            <person name="Banks D."/>
            <person name="Pimenov N.V."/>
            <person name="Frank Y.A."/>
            <person name="Karnachuk O.V."/>
            <person name="Ravin N.V."/>
        </authorList>
    </citation>
    <scope>NUCLEOTIDE SEQUENCE [LARGE SCALE GENOMIC DNA]</scope>
    <source>
        <strain evidence="2">BY5</strain>
    </source>
</reference>
<dbReference type="EMBL" id="QOQW01000002">
    <property type="protein sequence ID" value="RCK81224.1"/>
    <property type="molecule type" value="Genomic_DNA"/>
</dbReference>